<dbReference type="GO" id="GO:0004175">
    <property type="term" value="F:endopeptidase activity"/>
    <property type="evidence" value="ECO:0007669"/>
    <property type="project" value="TreeGrafter"/>
</dbReference>
<keyword evidence="3 5" id="KW-0378">Hydrolase</keyword>
<dbReference type="EMBL" id="CP031165">
    <property type="protein sequence ID" value="AXV06057.1"/>
    <property type="molecule type" value="Genomic_DNA"/>
</dbReference>
<evidence type="ECO:0000256" key="3">
    <source>
        <dbReference type="ARBA" id="ARBA00022801"/>
    </source>
</evidence>
<dbReference type="Pfam" id="PF17820">
    <property type="entry name" value="PDZ_6"/>
    <property type="match status" value="1"/>
</dbReference>
<dbReference type="InterPro" id="IPR005151">
    <property type="entry name" value="Tail-specific_protease"/>
</dbReference>
<dbReference type="Gene3D" id="2.30.42.10">
    <property type="match status" value="1"/>
</dbReference>
<accession>A0A346XV10</accession>
<evidence type="ECO:0000313" key="8">
    <source>
        <dbReference type="EMBL" id="AXV06057.1"/>
    </source>
</evidence>
<dbReference type="PROSITE" id="PS50106">
    <property type="entry name" value="PDZ"/>
    <property type="match status" value="1"/>
</dbReference>
<dbReference type="OrthoDB" id="9812068at2"/>
<dbReference type="SUPFAM" id="SSF52096">
    <property type="entry name" value="ClpP/crotonase"/>
    <property type="match status" value="1"/>
</dbReference>
<evidence type="ECO:0000256" key="2">
    <source>
        <dbReference type="ARBA" id="ARBA00022670"/>
    </source>
</evidence>
<dbReference type="InterPro" id="IPR004447">
    <property type="entry name" value="Peptidase_S41A"/>
</dbReference>
<dbReference type="Pfam" id="PF03572">
    <property type="entry name" value="Peptidase_S41"/>
    <property type="match status" value="1"/>
</dbReference>
<dbReference type="InterPro" id="IPR001478">
    <property type="entry name" value="PDZ"/>
</dbReference>
<dbReference type="SMART" id="SM00245">
    <property type="entry name" value="TSPc"/>
    <property type="match status" value="1"/>
</dbReference>
<organism evidence="8 9">
    <name type="scientific">Euzebya pacifica</name>
    <dbReference type="NCBI Taxonomy" id="1608957"/>
    <lineage>
        <taxon>Bacteria</taxon>
        <taxon>Bacillati</taxon>
        <taxon>Actinomycetota</taxon>
        <taxon>Nitriliruptoria</taxon>
        <taxon>Euzebyales</taxon>
    </lineage>
</organism>
<dbReference type="PANTHER" id="PTHR32060:SF30">
    <property type="entry name" value="CARBOXY-TERMINAL PROCESSING PROTEASE CTPA"/>
    <property type="match status" value="1"/>
</dbReference>
<keyword evidence="6" id="KW-0812">Transmembrane</keyword>
<keyword evidence="6" id="KW-0472">Membrane</keyword>
<sequence length="420" mass="43946">MGLAGWEIHDMADTPTTTADAPETPNEWSTEFLRQPGRFTTVLAIGVAALLIAATGMAGYRLGSDSAVRGLPDEFANVELLFDAVGNEAVDSPDPDALVTGAITGLLGTLEDPYAVYYDPERYSALTADLDGEFVGIGITIEERTDGIYVIGVVPESPAEEAGVMVGERITSVDGVSAIDGATSRDVVDMIAGEEGGMVTVGFDMGEDGPRELTLVRRVLNLPDVRSRVLDSGHAYARISQFSRQVDTQLQEQVEALVAAEDVNGLVLDLRGNPGGLLSEAVEVVSLFVEEGLVVRVDSRDTSVEREVTGDAPLADIPLVVLVDGNSASASEIVAGALQDLGRAEVVGTQTFGKGTVQTIRDLDLGAGVKFTTAEYFTPSGDSIEGVGVTPDVATDDDPEAQLAAADDILTQLIAESPGF</sequence>
<evidence type="ECO:0000256" key="5">
    <source>
        <dbReference type="RuleBase" id="RU004404"/>
    </source>
</evidence>
<dbReference type="Gene3D" id="3.30.750.44">
    <property type="match status" value="1"/>
</dbReference>
<dbReference type="CDD" id="cd06782">
    <property type="entry name" value="cpPDZ_CPP-like"/>
    <property type="match status" value="1"/>
</dbReference>
<dbReference type="CDD" id="cd07560">
    <property type="entry name" value="Peptidase_S41_CPP"/>
    <property type="match status" value="1"/>
</dbReference>
<dbReference type="PANTHER" id="PTHR32060">
    <property type="entry name" value="TAIL-SPECIFIC PROTEASE"/>
    <property type="match status" value="1"/>
</dbReference>
<dbReference type="Gene3D" id="3.90.226.10">
    <property type="entry name" value="2-enoyl-CoA Hydratase, Chain A, domain 1"/>
    <property type="match status" value="1"/>
</dbReference>
<dbReference type="AlphaFoldDB" id="A0A346XV10"/>
<dbReference type="KEGG" id="euz:DVS28_a1358"/>
<feature type="domain" description="PDZ" evidence="7">
    <location>
        <begin position="123"/>
        <end position="191"/>
    </location>
</feature>
<keyword evidence="4 5" id="KW-0720">Serine protease</keyword>
<dbReference type="InterPro" id="IPR055210">
    <property type="entry name" value="CtpA/B_N"/>
</dbReference>
<evidence type="ECO:0000256" key="6">
    <source>
        <dbReference type="SAM" id="Phobius"/>
    </source>
</evidence>
<dbReference type="GO" id="GO:0006508">
    <property type="term" value="P:proteolysis"/>
    <property type="evidence" value="ECO:0007669"/>
    <property type="project" value="UniProtKB-KW"/>
</dbReference>
<comment type="similarity">
    <text evidence="1 5">Belongs to the peptidase S41A family.</text>
</comment>
<reference evidence="8 9" key="1">
    <citation type="submission" date="2018-09" db="EMBL/GenBank/DDBJ databases">
        <title>Complete genome sequence of Euzebya sp. DY32-46 isolated from seawater of Pacific Ocean.</title>
        <authorList>
            <person name="Xu L."/>
            <person name="Wu Y.-H."/>
            <person name="Xu X.-W."/>
        </authorList>
    </citation>
    <scope>NUCLEOTIDE SEQUENCE [LARGE SCALE GENOMIC DNA]</scope>
    <source>
        <strain evidence="8 9">DY32-46</strain>
    </source>
</reference>
<dbReference type="GO" id="GO:0007165">
    <property type="term" value="P:signal transduction"/>
    <property type="evidence" value="ECO:0007669"/>
    <property type="project" value="TreeGrafter"/>
</dbReference>
<dbReference type="GO" id="GO:0030288">
    <property type="term" value="C:outer membrane-bounded periplasmic space"/>
    <property type="evidence" value="ECO:0007669"/>
    <property type="project" value="TreeGrafter"/>
</dbReference>
<dbReference type="InterPro" id="IPR036034">
    <property type="entry name" value="PDZ_sf"/>
</dbReference>
<evidence type="ECO:0000256" key="1">
    <source>
        <dbReference type="ARBA" id="ARBA00009179"/>
    </source>
</evidence>
<keyword evidence="2 5" id="KW-0645">Protease</keyword>
<keyword evidence="6" id="KW-1133">Transmembrane helix</keyword>
<dbReference type="SMART" id="SM00228">
    <property type="entry name" value="PDZ"/>
    <property type="match status" value="1"/>
</dbReference>
<dbReference type="Proteomes" id="UP000264006">
    <property type="component" value="Chromosome"/>
</dbReference>
<feature type="transmembrane region" description="Helical" evidence="6">
    <location>
        <begin position="39"/>
        <end position="60"/>
    </location>
</feature>
<dbReference type="InterPro" id="IPR041489">
    <property type="entry name" value="PDZ_6"/>
</dbReference>
<proteinExistence type="inferred from homology"/>
<protein>
    <submittedName>
        <fullName evidence="8">Carboxyl-terminal protease</fullName>
    </submittedName>
</protein>
<dbReference type="GO" id="GO:0008236">
    <property type="term" value="F:serine-type peptidase activity"/>
    <property type="evidence" value="ECO:0007669"/>
    <property type="project" value="UniProtKB-KW"/>
</dbReference>
<gene>
    <name evidence="8" type="ORF">DVS28_a1358</name>
</gene>
<dbReference type="NCBIfam" id="TIGR00225">
    <property type="entry name" value="prc"/>
    <property type="match status" value="1"/>
</dbReference>
<evidence type="ECO:0000313" key="9">
    <source>
        <dbReference type="Proteomes" id="UP000264006"/>
    </source>
</evidence>
<evidence type="ECO:0000256" key="4">
    <source>
        <dbReference type="ARBA" id="ARBA00022825"/>
    </source>
</evidence>
<keyword evidence="9" id="KW-1185">Reference proteome</keyword>
<dbReference type="SUPFAM" id="SSF50156">
    <property type="entry name" value="PDZ domain-like"/>
    <property type="match status" value="1"/>
</dbReference>
<dbReference type="Pfam" id="PF22694">
    <property type="entry name" value="CtpB_N-like"/>
    <property type="match status" value="1"/>
</dbReference>
<evidence type="ECO:0000259" key="7">
    <source>
        <dbReference type="PROSITE" id="PS50106"/>
    </source>
</evidence>
<name>A0A346XV10_9ACTN</name>
<dbReference type="InterPro" id="IPR029045">
    <property type="entry name" value="ClpP/crotonase-like_dom_sf"/>
</dbReference>